<evidence type="ECO:0008006" key="3">
    <source>
        <dbReference type="Google" id="ProtNLM"/>
    </source>
</evidence>
<organism evidence="1 2">
    <name type="scientific">Alloacidobacterium dinghuense</name>
    <dbReference type="NCBI Taxonomy" id="2763107"/>
    <lineage>
        <taxon>Bacteria</taxon>
        <taxon>Pseudomonadati</taxon>
        <taxon>Acidobacteriota</taxon>
        <taxon>Terriglobia</taxon>
        <taxon>Terriglobales</taxon>
        <taxon>Acidobacteriaceae</taxon>
        <taxon>Alloacidobacterium</taxon>
    </lineage>
</organism>
<dbReference type="RefSeq" id="WP_186742354.1">
    <property type="nucleotide sequence ID" value="NZ_CP060394.1"/>
</dbReference>
<gene>
    <name evidence="1" type="ORF">H7849_21355</name>
</gene>
<protein>
    <recommendedName>
        <fullName evidence="3">Trypsin-like peptidase domain-containing protein</fullName>
    </recommendedName>
</protein>
<dbReference type="AlphaFoldDB" id="A0A7G8BGB8"/>
<sequence>MKILKVMISITLVLLVVNKARGDTVFIQAGEQTGVGITRTRGSECFVITAEHVLGVVQTVSIVGYRGVRSTGTKERSYAEDIAVLRVSGQGPDICGGQQWRNVSAASLRQSMRWQLEGSNGDGSVRIMDVALQTIDDRFLFVTSTRATDTIYEGMSGSLLKADGQPVGILIDVRRGNDGESGRAYRLDYLESTLNSFFAGGDPFNALYGSWQARQPDLEVRRGSCKQIYHNSLSVTLSPSDVEDGTLLGSAEQLAAFEVTNNKCGVPQGTSDAYVYRFQWVITPRTSVEFDQISKYLSCSGPSFPSRCHFDAGDMQGSLKVQGGTMVLTNTSGAATFQKR</sequence>
<dbReference type="Proteomes" id="UP000515312">
    <property type="component" value="Chromosome"/>
</dbReference>
<accession>A0A7G8BGB8</accession>
<evidence type="ECO:0000313" key="2">
    <source>
        <dbReference type="Proteomes" id="UP000515312"/>
    </source>
</evidence>
<name>A0A7G8BGB8_9BACT</name>
<dbReference type="InterPro" id="IPR009003">
    <property type="entry name" value="Peptidase_S1_PA"/>
</dbReference>
<reference evidence="1 2" key="1">
    <citation type="submission" date="2020-08" db="EMBL/GenBank/DDBJ databases">
        <title>Edaphobacter telluris sp. nov. and Acidobacterium dinghuensis sp. nov., two acidobacteria isolated from forest soil.</title>
        <authorList>
            <person name="Fu J."/>
            <person name="Qiu L."/>
        </authorList>
    </citation>
    <scope>NUCLEOTIDE SEQUENCE [LARGE SCALE GENOMIC DNA]</scope>
    <source>
        <strain evidence="1">4Y35</strain>
    </source>
</reference>
<evidence type="ECO:0000313" key="1">
    <source>
        <dbReference type="EMBL" id="QNI31588.1"/>
    </source>
</evidence>
<dbReference type="SUPFAM" id="SSF50494">
    <property type="entry name" value="Trypsin-like serine proteases"/>
    <property type="match status" value="1"/>
</dbReference>
<proteinExistence type="predicted"/>
<dbReference type="EMBL" id="CP060394">
    <property type="protein sequence ID" value="QNI31588.1"/>
    <property type="molecule type" value="Genomic_DNA"/>
</dbReference>
<keyword evidence="2" id="KW-1185">Reference proteome</keyword>
<dbReference type="KEGG" id="adin:H7849_21355"/>